<dbReference type="Pfam" id="PF18934">
    <property type="entry name" value="DUF5682"/>
    <property type="match status" value="1"/>
</dbReference>
<feature type="non-terminal residue" evidence="1">
    <location>
        <position position="436"/>
    </location>
</feature>
<name>A0A7V8SXR5_9BACT</name>
<keyword evidence="2" id="KW-1185">Reference proteome</keyword>
<organism evidence="1 2">
    <name type="scientific">Candidatus Acidiferrum panamense</name>
    <dbReference type="NCBI Taxonomy" id="2741543"/>
    <lineage>
        <taxon>Bacteria</taxon>
        <taxon>Pseudomonadati</taxon>
        <taxon>Acidobacteriota</taxon>
        <taxon>Terriglobia</taxon>
        <taxon>Candidatus Acidiferrales</taxon>
        <taxon>Candidatus Acidiferrum</taxon>
    </lineage>
</organism>
<evidence type="ECO:0000313" key="2">
    <source>
        <dbReference type="Proteomes" id="UP000567293"/>
    </source>
</evidence>
<comment type="caution">
    <text evidence="1">The sequence shown here is derived from an EMBL/GenBank/DDBJ whole genome shotgun (WGS) entry which is preliminary data.</text>
</comment>
<proteinExistence type="predicted"/>
<dbReference type="AlphaFoldDB" id="A0A7V8SXR5"/>
<protein>
    <submittedName>
        <fullName evidence="1">Uncharacterized protein</fullName>
    </submittedName>
</protein>
<reference evidence="1" key="1">
    <citation type="submission" date="2020-06" db="EMBL/GenBank/DDBJ databases">
        <title>Legume-microbial interactions unlock mineral nutrients during tropical forest succession.</title>
        <authorList>
            <person name="Epihov D.Z."/>
        </authorList>
    </citation>
    <scope>NUCLEOTIDE SEQUENCE [LARGE SCALE GENOMIC DNA]</scope>
    <source>
        <strain evidence="1">Pan2503</strain>
    </source>
</reference>
<gene>
    <name evidence="1" type="ORF">HRJ53_14865</name>
</gene>
<dbReference type="Proteomes" id="UP000567293">
    <property type="component" value="Unassembled WGS sequence"/>
</dbReference>
<sequence length="436" mass="47681">MIEQHGGSGQEALSVFASIATAMTEARAQQGAEQSTRESIRNRQREAFMRSNLRASLNEFEGNIAVVCGAWHISGLRQATKPADDRALVKDLPRVKVEATWVPWTDSRLSAFSGYGAGVISPGWYRHLWSLYTRKQLPSPEEFASVWQSRTAFKLREQGYTAPTASAIEATRLALGLAAMRDLPMPGIAEMREASLAAMCDGNPVPLAMLEQKLYIGERIGEIGDRVPQNPLARDLTAWQRKTRLKPQDLELQVKLDLRSEAGLLKSTLLHRVNLINVPWGKLIDAQAGRGTFREVWVIKWDPAYSVSLAEALVYGVTIEQASANATLKKARETTSITELASLIQSSLVADLPETAASCIEQLQAVAVSSSDITDLMKAVSPLVRVLRYGTARRLPEDALRSLILSISVEINAGVRIGSRGLDEETAAACISAMET</sequence>
<accession>A0A7V8SXR5</accession>
<dbReference type="EMBL" id="JACDQQ010001424">
    <property type="protein sequence ID" value="MBA0086264.1"/>
    <property type="molecule type" value="Genomic_DNA"/>
</dbReference>
<evidence type="ECO:0000313" key="1">
    <source>
        <dbReference type="EMBL" id="MBA0086264.1"/>
    </source>
</evidence>
<dbReference type="InterPro" id="IPR043737">
    <property type="entry name" value="DUF5682"/>
</dbReference>